<dbReference type="RefSeq" id="XP_030841165.1">
    <property type="nucleotide sequence ID" value="XM_030985305.1"/>
</dbReference>
<name>A0A7M7SYQ1_STRPU</name>
<protein>
    <submittedName>
        <fullName evidence="2">Uncharacterized protein</fullName>
    </submittedName>
</protein>
<organism evidence="2 3">
    <name type="scientific">Strongylocentrotus purpuratus</name>
    <name type="common">Purple sea urchin</name>
    <dbReference type="NCBI Taxonomy" id="7668"/>
    <lineage>
        <taxon>Eukaryota</taxon>
        <taxon>Metazoa</taxon>
        <taxon>Echinodermata</taxon>
        <taxon>Eleutherozoa</taxon>
        <taxon>Echinozoa</taxon>
        <taxon>Echinoidea</taxon>
        <taxon>Euechinoidea</taxon>
        <taxon>Echinacea</taxon>
        <taxon>Camarodonta</taxon>
        <taxon>Echinidea</taxon>
        <taxon>Strongylocentrotidae</taxon>
        <taxon>Strongylocentrotus</taxon>
    </lineage>
</organism>
<dbReference type="GO" id="GO:0017148">
    <property type="term" value="P:negative regulation of translation"/>
    <property type="evidence" value="ECO:0000318"/>
    <property type="project" value="GO_Central"/>
</dbReference>
<dbReference type="PANTHER" id="PTHR13154:SF6">
    <property type="entry name" value="GEO05078P1"/>
    <property type="match status" value="1"/>
</dbReference>
<dbReference type="EnsemblMetazoa" id="XM_030985305">
    <property type="protein sequence ID" value="XP_030841165"/>
    <property type="gene ID" value="LOC763610"/>
</dbReference>
<feature type="region of interest" description="Disordered" evidence="1">
    <location>
        <begin position="65"/>
        <end position="157"/>
    </location>
</feature>
<dbReference type="InParanoid" id="A0A7M7SYQ1"/>
<accession>A0A7M7SYQ1</accession>
<dbReference type="KEGG" id="spu:763610"/>
<dbReference type="GO" id="GO:0000900">
    <property type="term" value="F:mRNA regulatory element binding translation repressor activity"/>
    <property type="evidence" value="ECO:0007669"/>
    <property type="project" value="InterPro"/>
</dbReference>
<feature type="compositionally biased region" description="Polar residues" evidence="1">
    <location>
        <begin position="147"/>
        <end position="157"/>
    </location>
</feature>
<dbReference type="EnsemblMetazoa" id="XM_001199641">
    <property type="protein sequence ID" value="XP_001199641"/>
    <property type="gene ID" value="LOC763610"/>
</dbReference>
<proteinExistence type="predicted"/>
<dbReference type="OrthoDB" id="5985142at2759"/>
<reference evidence="2" key="2">
    <citation type="submission" date="2021-01" db="UniProtKB">
        <authorList>
            <consortium name="EnsemblMetazoa"/>
        </authorList>
    </citation>
    <scope>IDENTIFICATION</scope>
</reference>
<dbReference type="GO" id="GO:0045947">
    <property type="term" value="P:negative regulation of translational initiation"/>
    <property type="evidence" value="ECO:0007669"/>
    <property type="project" value="InterPro"/>
</dbReference>
<sequence>MSVHLAVVPDSQNKAKDDNPYEDYMWMGEEELEFEQDVLAQLEEEEFLEYCFQDMMEEEALGLFIPPPIPSSLSSSSSSSSTTTTLPSLQNLTISNANGDENGHHGNGDVILLPASDVGASGDANYEAAWQSSEDEVSGDKHDNLTDSDSSEGCPQR</sequence>
<dbReference type="PANTHER" id="PTHR13154">
    <property type="entry name" value="POLYADENYLATE-BINDING PROTEIN-INTERACTING PROTEIN 2"/>
    <property type="match status" value="1"/>
</dbReference>
<dbReference type="RefSeq" id="XP_001199641.2">
    <property type="nucleotide sequence ID" value="XM_001199641.4"/>
</dbReference>
<dbReference type="GeneID" id="763610"/>
<dbReference type="GO" id="GO:0005737">
    <property type="term" value="C:cytoplasm"/>
    <property type="evidence" value="ECO:0000318"/>
    <property type="project" value="GO_Central"/>
</dbReference>
<dbReference type="AlphaFoldDB" id="A0A7M7SYQ1"/>
<reference evidence="3" key="1">
    <citation type="submission" date="2015-02" db="EMBL/GenBank/DDBJ databases">
        <title>Genome sequencing for Strongylocentrotus purpuratus.</title>
        <authorList>
            <person name="Murali S."/>
            <person name="Liu Y."/>
            <person name="Vee V."/>
            <person name="English A."/>
            <person name="Wang M."/>
            <person name="Skinner E."/>
            <person name="Han Y."/>
            <person name="Muzny D.M."/>
            <person name="Worley K.C."/>
            <person name="Gibbs R.A."/>
        </authorList>
    </citation>
    <scope>NUCLEOTIDE SEQUENCE</scope>
</reference>
<dbReference type="Proteomes" id="UP000007110">
    <property type="component" value="Unassembled WGS sequence"/>
</dbReference>
<feature type="compositionally biased region" description="Low complexity" evidence="1">
    <location>
        <begin position="71"/>
        <end position="89"/>
    </location>
</feature>
<evidence type="ECO:0000313" key="2">
    <source>
        <dbReference type="EnsemblMetazoa" id="XP_030841165"/>
    </source>
</evidence>
<feature type="region of interest" description="Disordered" evidence="1">
    <location>
        <begin position="1"/>
        <end position="21"/>
    </location>
</feature>
<dbReference type="OMA" id="EDYLEYC"/>
<evidence type="ECO:0000313" key="3">
    <source>
        <dbReference type="Proteomes" id="UP000007110"/>
    </source>
</evidence>
<evidence type="ECO:0000256" key="1">
    <source>
        <dbReference type="SAM" id="MobiDB-lite"/>
    </source>
</evidence>
<keyword evidence="3" id="KW-1185">Reference proteome</keyword>
<dbReference type="GO" id="GO:0030371">
    <property type="term" value="F:translation repressor activity"/>
    <property type="evidence" value="ECO:0000318"/>
    <property type="project" value="GO_Central"/>
</dbReference>
<dbReference type="InterPro" id="IPR040396">
    <property type="entry name" value="PAIP2-like"/>
</dbReference>